<keyword evidence="6" id="KW-1185">Reference proteome</keyword>
<dbReference type="Gene3D" id="3.30.70.1790">
    <property type="entry name" value="RepB DNA-primase, N-terminal domain"/>
    <property type="match status" value="1"/>
</dbReference>
<evidence type="ECO:0000313" key="6">
    <source>
        <dbReference type="Proteomes" id="UP000270743"/>
    </source>
</evidence>
<dbReference type="PANTHER" id="PTHR35372:SF2">
    <property type="entry name" value="SF3 HELICASE DOMAIN-CONTAINING PROTEIN"/>
    <property type="match status" value="1"/>
</dbReference>
<dbReference type="SUPFAM" id="SSF52540">
    <property type="entry name" value="P-loop containing nucleoside triphosphate hydrolases"/>
    <property type="match status" value="1"/>
</dbReference>
<gene>
    <name evidence="5" type="ORF">PARHAE_03806</name>
</gene>
<dbReference type="GO" id="GO:0005524">
    <property type="term" value="F:ATP binding"/>
    <property type="evidence" value="ECO:0007669"/>
    <property type="project" value="UniProtKB-KW"/>
</dbReference>
<dbReference type="InterPro" id="IPR014015">
    <property type="entry name" value="Helicase_SF3_DNA-vir"/>
</dbReference>
<sequence length="760" mass="85305">MVDLDNLAAMQNLQRAAAHNPAPWFAVQTSPGKAHVYWPLHGAERYRNNDTYRLLQRKLRQLFDGDKAVVDATRVLRVPGFYHRKGEPHLVTCYALPGFNQPVSRELLAISVAHVNAVDDGGGRHPLGDPELAAPSLEWLWYALETMPVDGMSHPDFISFTAAYKQAGWGIADPGELRDRWLQWCQRFGQASKGNDYNLKHWDSITDTEVGWKSLLRQNVALNAAFMFAASQYQIAPSNDVPFIEQLKTAAFSVADIDAGKALVPSIVHLSEPEQEVVLRIIADKTGTTLGVWKRTLKDVKQAELQTSTDKDHSIMAERILIEIGHENLTRVGKDYWKYNGAGLWQKVDDAQIRKVAQHVLKAGGNAVTQAKTTSIAGVLADMIHVDNHVFNAGPKGTVNCLNGELSCTGGMWFLNSHRREFYRTTQIPVHYDYSSPAPLQTLNYLRECFRDDSDAEQKIEMLFALAGYALMDHADHAKFLILKGNGRNGKSVWMHILESLVGEKNTANVQPSEFNNRFQLGELDNKLLNIVDDLPKKALLPDGVIKAIVSGGKITGEHKQRDPFSVSFRCFLTIGTNYDLPTVDDSTAMMERAVIIEWNRTFRADERDDTLRHRLVAQELPGILKYALDAYGRALLNGFPHVPSSDLAKEKWLGRINPVRRFVDQEYEYVPGEKVPFKHMWDAFKLWEQEERSKSIGRTRFAESLAAIPGVEKRNSAADQNQVMIFGLQRRSDVAAVPGQQPMPGTVVPFHIPGQMPSR</sequence>
<dbReference type="EMBL" id="UZWE01000068">
    <property type="protein sequence ID" value="VDS10590.1"/>
    <property type="molecule type" value="Genomic_DNA"/>
</dbReference>
<evidence type="ECO:0000313" key="5">
    <source>
        <dbReference type="EMBL" id="VDS10590.1"/>
    </source>
</evidence>
<dbReference type="InterPro" id="IPR006500">
    <property type="entry name" value="Helicase_put_C_phage/plasmid"/>
</dbReference>
<keyword evidence="1" id="KW-0547">Nucleotide-binding</keyword>
<keyword evidence="2" id="KW-0378">Hydrolase</keyword>
<evidence type="ECO:0000256" key="3">
    <source>
        <dbReference type="ARBA" id="ARBA00022840"/>
    </source>
</evidence>
<dbReference type="InterPro" id="IPR051620">
    <property type="entry name" value="ORF904-like_C"/>
</dbReference>
<dbReference type="InterPro" id="IPR027417">
    <property type="entry name" value="P-loop_NTPase"/>
</dbReference>
<proteinExistence type="predicted"/>
<dbReference type="Pfam" id="PF08706">
    <property type="entry name" value="D5_N"/>
    <property type="match status" value="1"/>
</dbReference>
<organism evidence="5 6">
    <name type="scientific">Paracoccus haematequi</name>
    <dbReference type="NCBI Taxonomy" id="2491866"/>
    <lineage>
        <taxon>Bacteria</taxon>
        <taxon>Pseudomonadati</taxon>
        <taxon>Pseudomonadota</taxon>
        <taxon>Alphaproteobacteria</taxon>
        <taxon>Rhodobacterales</taxon>
        <taxon>Paracoccaceae</taxon>
        <taxon>Paracoccus</taxon>
    </lineage>
</organism>
<evidence type="ECO:0000259" key="4">
    <source>
        <dbReference type="PROSITE" id="PS51206"/>
    </source>
</evidence>
<dbReference type="NCBIfam" id="TIGR01613">
    <property type="entry name" value="primase_Cterm"/>
    <property type="match status" value="1"/>
</dbReference>
<dbReference type="Pfam" id="PF19263">
    <property type="entry name" value="DUF5906"/>
    <property type="match status" value="1"/>
</dbReference>
<name>A0A3S4DEH0_9RHOB</name>
<evidence type="ECO:0000256" key="2">
    <source>
        <dbReference type="ARBA" id="ARBA00022801"/>
    </source>
</evidence>
<dbReference type="Proteomes" id="UP000270743">
    <property type="component" value="Unassembled WGS sequence"/>
</dbReference>
<accession>A0A3S4DEH0</accession>
<protein>
    <recommendedName>
        <fullName evidence="4">SF3 helicase domain-containing protein</fullName>
    </recommendedName>
</protein>
<dbReference type="GO" id="GO:0016787">
    <property type="term" value="F:hydrolase activity"/>
    <property type="evidence" value="ECO:0007669"/>
    <property type="project" value="UniProtKB-KW"/>
</dbReference>
<dbReference type="Pfam" id="PF16793">
    <property type="entry name" value="RepB_primase"/>
    <property type="match status" value="1"/>
</dbReference>
<dbReference type="PROSITE" id="PS51206">
    <property type="entry name" value="SF3_HELICASE_1"/>
    <property type="match status" value="1"/>
</dbReference>
<dbReference type="InterPro" id="IPR039459">
    <property type="entry name" value="RepB-like_DNA_primase_dom"/>
</dbReference>
<feature type="domain" description="SF3 helicase" evidence="4">
    <location>
        <begin position="458"/>
        <end position="612"/>
    </location>
</feature>
<dbReference type="AlphaFoldDB" id="A0A3S4DEH0"/>
<dbReference type="InterPro" id="IPR045455">
    <property type="entry name" value="NrS-1_pol-like_helicase"/>
</dbReference>
<dbReference type="InterPro" id="IPR014818">
    <property type="entry name" value="Phage/plasmid_primase_P4_C"/>
</dbReference>
<keyword evidence="3" id="KW-0067">ATP-binding</keyword>
<dbReference type="Gene3D" id="3.40.50.300">
    <property type="entry name" value="P-loop containing nucleotide triphosphate hydrolases"/>
    <property type="match status" value="1"/>
</dbReference>
<evidence type="ECO:0000256" key="1">
    <source>
        <dbReference type="ARBA" id="ARBA00022741"/>
    </source>
</evidence>
<reference evidence="5 6" key="1">
    <citation type="submission" date="2018-12" db="EMBL/GenBank/DDBJ databases">
        <authorList>
            <person name="Criscuolo A."/>
        </authorList>
    </citation>
    <scope>NUCLEOTIDE SEQUENCE [LARGE SCALE GENOMIC DNA]</scope>
    <source>
        <strain evidence="5">ACIP1116241</strain>
    </source>
</reference>
<dbReference type="PANTHER" id="PTHR35372">
    <property type="entry name" value="ATP BINDING PROTEIN-RELATED"/>
    <property type="match status" value="1"/>
</dbReference>